<dbReference type="InterPro" id="IPR007658">
    <property type="entry name" value="DUF594"/>
</dbReference>
<accession>A0A059CE69</accession>
<keyword evidence="1" id="KW-0472">Membrane</keyword>
<evidence type="ECO:0000313" key="3">
    <source>
        <dbReference type="EMBL" id="KCW76421.1"/>
    </source>
</evidence>
<keyword evidence="1" id="KW-0812">Transmembrane</keyword>
<feature type="domain" description="DUF4220" evidence="2">
    <location>
        <begin position="40"/>
        <end position="434"/>
    </location>
</feature>
<dbReference type="AlphaFoldDB" id="A0A059CE69"/>
<reference evidence="3" key="1">
    <citation type="submission" date="2013-07" db="EMBL/GenBank/DDBJ databases">
        <title>The genome of Eucalyptus grandis.</title>
        <authorList>
            <person name="Schmutz J."/>
            <person name="Hayes R."/>
            <person name="Myburg A."/>
            <person name="Tuskan G."/>
            <person name="Grattapaglia D."/>
            <person name="Rokhsar D.S."/>
        </authorList>
    </citation>
    <scope>NUCLEOTIDE SEQUENCE</scope>
    <source>
        <tissue evidence="3">Leaf extractions</tissue>
    </source>
</reference>
<dbReference type="InParanoid" id="A0A059CE69"/>
<dbReference type="Gramene" id="KCW76421">
    <property type="protein sequence ID" value="KCW76421"/>
    <property type="gene ID" value="EUGRSUZ_D00811"/>
</dbReference>
<feature type="transmembrane region" description="Helical" evidence="1">
    <location>
        <begin position="360"/>
        <end position="383"/>
    </location>
</feature>
<dbReference type="Pfam" id="PF04578">
    <property type="entry name" value="DUF594"/>
    <property type="match status" value="1"/>
</dbReference>
<dbReference type="EMBL" id="KK198756">
    <property type="protein sequence ID" value="KCW76421.1"/>
    <property type="molecule type" value="Genomic_DNA"/>
</dbReference>
<dbReference type="PANTHER" id="PTHR31325">
    <property type="entry name" value="OS01G0798800 PROTEIN-RELATED"/>
    <property type="match status" value="1"/>
</dbReference>
<dbReference type="InterPro" id="IPR025315">
    <property type="entry name" value="DUF4220"/>
</dbReference>
<protein>
    <recommendedName>
        <fullName evidence="2">DUF4220 domain-containing protein</fullName>
    </recommendedName>
</protein>
<feature type="transmembrane region" description="Helical" evidence="1">
    <location>
        <begin position="37"/>
        <end position="56"/>
    </location>
</feature>
<evidence type="ECO:0000256" key="1">
    <source>
        <dbReference type="SAM" id="Phobius"/>
    </source>
</evidence>
<organism evidence="3">
    <name type="scientific">Eucalyptus grandis</name>
    <name type="common">Flooded gum</name>
    <dbReference type="NCBI Taxonomy" id="71139"/>
    <lineage>
        <taxon>Eukaryota</taxon>
        <taxon>Viridiplantae</taxon>
        <taxon>Streptophyta</taxon>
        <taxon>Embryophyta</taxon>
        <taxon>Tracheophyta</taxon>
        <taxon>Spermatophyta</taxon>
        <taxon>Magnoliopsida</taxon>
        <taxon>eudicotyledons</taxon>
        <taxon>Gunneridae</taxon>
        <taxon>Pentapetalae</taxon>
        <taxon>rosids</taxon>
        <taxon>malvids</taxon>
        <taxon>Myrtales</taxon>
        <taxon>Myrtaceae</taxon>
        <taxon>Myrtoideae</taxon>
        <taxon>Eucalypteae</taxon>
        <taxon>Eucalyptus</taxon>
    </lineage>
</organism>
<keyword evidence="1" id="KW-1133">Transmembrane helix</keyword>
<sequence>MLLQIELLVISSAFLLLFLVIFGSCRRCCNSDKLRLVIFAAYSLSNYILTFSLGLMHNIRFHNPLFPIWAMLLMIALGSADSLSAYSLEDNEKWKSYNWQLGIKSIWLGLLIGLSNGDLSHKTILFACLFFIWALKCDERARALRAASRHSLERSTKVIADYMSREHENGGEVDPISMRGYKYLVRGEEERWANNLVPKRFIKWCLGRKKPALAPDYRTPLENEDELITVEKVWKCEGRLLSQGGDPHNKIKDICLSFALFKLLQAYKKTWNLILHGLLSEQDGYKRAFRVVEVELAFLFDFLYTKYNIIFQPGRLLLKLVELMYVAVAVWYTTSILKNYKKHCDIDKPVTVLHGVTLDILMTNVMIISFIVVELMQLFFIWFSQWAKVMWICQYVQKKSWQENVWIERMIRVICWVRLLKPWEQKLRQYSLLEQYSYKPFSLLNNKLMAVYIDQTRDGQRQSTPIKLPEEVKQAVFHALKSHDGIKLENGQASLRGGNESKELLWACQLETQTQVIMVWHIATSFCEHQRPERSNSPDTRRNLLVATSLSKYLAYLVAFAPQLLPDHPCVAEHVFDQAIIEAKDFFGRCNKKDWIREMERKGRAISTHEETIVNRGARLRNQLTNDIKHEDEIWRILADFWVELVLYVAPSDDMKAHAEHLTRGGEFVTHLWALLSHARIERSSY</sequence>
<name>A0A059CE69_EUCGR</name>
<proteinExistence type="predicted"/>
<gene>
    <name evidence="3" type="ORF">EUGRSUZ_D00811</name>
</gene>
<dbReference type="OMA" id="NDIKHED"/>
<feature type="transmembrane region" description="Helical" evidence="1">
    <location>
        <begin position="68"/>
        <end position="86"/>
    </location>
</feature>
<dbReference type="eggNOG" id="ENOG502QSWW">
    <property type="taxonomic scope" value="Eukaryota"/>
</dbReference>
<dbReference type="Pfam" id="PF13968">
    <property type="entry name" value="DUF4220"/>
    <property type="match status" value="1"/>
</dbReference>
<evidence type="ECO:0000259" key="2">
    <source>
        <dbReference type="Pfam" id="PF13968"/>
    </source>
</evidence>
<feature type="transmembrane region" description="Helical" evidence="1">
    <location>
        <begin position="316"/>
        <end position="333"/>
    </location>
</feature>
<dbReference type="STRING" id="71139.A0A059CE69"/>